<dbReference type="Gene3D" id="3.40.50.2000">
    <property type="entry name" value="Glycogen Phosphorylase B"/>
    <property type="match status" value="1"/>
</dbReference>
<organism evidence="9 10">
    <name type="scientific">Danxiaibacter flavus</name>
    <dbReference type="NCBI Taxonomy" id="3049108"/>
    <lineage>
        <taxon>Bacteria</taxon>
        <taxon>Pseudomonadati</taxon>
        <taxon>Bacteroidota</taxon>
        <taxon>Chitinophagia</taxon>
        <taxon>Chitinophagales</taxon>
        <taxon>Chitinophagaceae</taxon>
        <taxon>Danxiaibacter</taxon>
    </lineage>
</organism>
<evidence type="ECO:0000256" key="2">
    <source>
        <dbReference type="ARBA" id="ARBA00012621"/>
    </source>
</evidence>
<name>A0ABV3ZAM4_9BACT</name>
<keyword evidence="4 7" id="KW-0808">Transferase</keyword>
<dbReference type="SUPFAM" id="SSF53756">
    <property type="entry name" value="UDP-Glycosyltransferase/glycogen phosphorylase"/>
    <property type="match status" value="1"/>
</dbReference>
<dbReference type="EMBL" id="JAULBC010000001">
    <property type="protein sequence ID" value="MEX6686912.1"/>
    <property type="molecule type" value="Genomic_DNA"/>
</dbReference>
<comment type="caution">
    <text evidence="9">The sequence shown here is derived from an EMBL/GenBank/DDBJ whole genome shotgun (WGS) entry which is preliminary data.</text>
</comment>
<dbReference type="Proteomes" id="UP001560573">
    <property type="component" value="Unassembled WGS sequence"/>
</dbReference>
<comment type="pathway">
    <text evidence="1 7">Bacterial outer membrane biogenesis; LPS core biosynthesis.</text>
</comment>
<keyword evidence="7" id="KW-1003">Cell membrane</keyword>
<evidence type="ECO:0000313" key="9">
    <source>
        <dbReference type="EMBL" id="MEX6686912.1"/>
    </source>
</evidence>
<dbReference type="PANTHER" id="PTHR42755">
    <property type="entry name" value="3-DEOXY-MANNO-OCTULOSONATE CYTIDYLYLTRANSFERASE"/>
    <property type="match status" value="1"/>
</dbReference>
<evidence type="ECO:0000256" key="1">
    <source>
        <dbReference type="ARBA" id="ARBA00004713"/>
    </source>
</evidence>
<comment type="subcellular location">
    <subcellularLocation>
        <location evidence="7">Cell membrane</location>
    </subcellularLocation>
</comment>
<dbReference type="PANTHER" id="PTHR42755:SF1">
    <property type="entry name" value="3-DEOXY-D-MANNO-OCTULOSONIC ACID TRANSFERASE, MITOCHONDRIAL-RELATED"/>
    <property type="match status" value="1"/>
</dbReference>
<reference evidence="9 10" key="1">
    <citation type="submission" date="2023-07" db="EMBL/GenBank/DDBJ databases">
        <authorList>
            <person name="Lian W.-H."/>
        </authorList>
    </citation>
    <scope>NUCLEOTIDE SEQUENCE [LARGE SCALE GENOMIC DNA]</scope>
    <source>
        <strain evidence="9 10">SYSU DXS3180</strain>
    </source>
</reference>
<comment type="function">
    <text evidence="7">Involved in lipopolysaccharide (LPS) biosynthesis. Catalyzes the transfer of 3-deoxy-D-manno-octulosonate (Kdo) residue(s) from CMP-Kdo to lipid IV(A), the tetraacyldisaccharide-1,4'-bisphosphate precursor of lipid A.</text>
</comment>
<dbReference type="Pfam" id="PF04413">
    <property type="entry name" value="Glycos_transf_N"/>
    <property type="match status" value="1"/>
</dbReference>
<evidence type="ECO:0000256" key="7">
    <source>
        <dbReference type="RuleBase" id="RU365103"/>
    </source>
</evidence>
<comment type="similarity">
    <text evidence="7">Belongs to the glycosyltransferase group 1 family.</text>
</comment>
<dbReference type="InterPro" id="IPR038107">
    <property type="entry name" value="Glycos_transf_N_sf"/>
</dbReference>
<dbReference type="RefSeq" id="WP_369328308.1">
    <property type="nucleotide sequence ID" value="NZ_JAULBC010000001.1"/>
</dbReference>
<evidence type="ECO:0000256" key="4">
    <source>
        <dbReference type="ARBA" id="ARBA00022679"/>
    </source>
</evidence>
<evidence type="ECO:0000259" key="8">
    <source>
        <dbReference type="Pfam" id="PF04413"/>
    </source>
</evidence>
<sequence>MQKIFYNIFTSLYPFIASLISPFNPKARKWVQGRKGLLQQIEEKLAGNTSKTVWVHCASLGEFEQGRPLIEDLKKVDSSCKIVLTFFSPSGYEVQKKYVYADYIFYLPMDSASNAKKFYDIVNPSLILFVKYEFWYHYLLQARQRNIPLLLVSGIFRKSQPFFKSYGGFHRKMLGAFTHFFVQNDESIELLKSIQITNASLSGDTRFDRVLQIAGNFTDIPDLKDFASNHTVIVAGSTWTEDDEELDHYSHIHTDYRFIIAPHDISEERIRECETLYKHAVRYSTYQQLLQGKVPLQEINTIIIDNIGMLSRLYKYATICYVGGGFGGDGVHNVLEAAVYNKPVVFGPVYDKYFEAVELVEKGGAFTVDDALELEQQLDELLGDGATYKNACKNAGDYVHEKSGATGNIMQYIYAKRLLTN</sequence>
<protein>
    <recommendedName>
        <fullName evidence="3 7">3-deoxy-D-manno-octulosonic acid transferase</fullName>
        <shortName evidence="7">Kdo transferase</shortName>
        <ecNumber evidence="2 7">2.4.99.12</ecNumber>
    </recommendedName>
    <alternativeName>
        <fullName evidence="5 7">Lipid IV(A) 3-deoxy-D-manno-octulosonic acid transferase</fullName>
    </alternativeName>
</protein>
<comment type="catalytic activity">
    <reaction evidence="6 7">
        <text>lipid IVA (E. coli) + CMP-3-deoxy-beta-D-manno-octulosonate = alpha-Kdo-(2-&gt;6)-lipid IVA (E. coli) + CMP + H(+)</text>
        <dbReference type="Rhea" id="RHEA:28066"/>
        <dbReference type="ChEBI" id="CHEBI:15378"/>
        <dbReference type="ChEBI" id="CHEBI:58603"/>
        <dbReference type="ChEBI" id="CHEBI:60364"/>
        <dbReference type="ChEBI" id="CHEBI:60377"/>
        <dbReference type="ChEBI" id="CHEBI:85987"/>
        <dbReference type="EC" id="2.4.99.12"/>
    </reaction>
</comment>
<gene>
    <name evidence="9" type="ORF">QTN47_05370</name>
</gene>
<dbReference type="Gene3D" id="3.40.50.11720">
    <property type="entry name" value="3-Deoxy-D-manno-octulosonic-acid transferase, N-terminal domain"/>
    <property type="match status" value="1"/>
</dbReference>
<keyword evidence="7" id="KW-0448">Lipopolysaccharide biosynthesis</keyword>
<keyword evidence="7" id="KW-0472">Membrane</keyword>
<accession>A0ABV3ZAM4</accession>
<dbReference type="EC" id="2.4.99.12" evidence="2 7"/>
<dbReference type="InterPro" id="IPR039901">
    <property type="entry name" value="Kdotransferase"/>
</dbReference>
<proteinExistence type="inferred from homology"/>
<evidence type="ECO:0000256" key="6">
    <source>
        <dbReference type="ARBA" id="ARBA00049183"/>
    </source>
</evidence>
<keyword evidence="10" id="KW-1185">Reference proteome</keyword>
<evidence type="ECO:0000256" key="5">
    <source>
        <dbReference type="ARBA" id="ARBA00031445"/>
    </source>
</evidence>
<dbReference type="InterPro" id="IPR007507">
    <property type="entry name" value="Glycos_transf_N"/>
</dbReference>
<evidence type="ECO:0000256" key="3">
    <source>
        <dbReference type="ARBA" id="ARBA00019077"/>
    </source>
</evidence>
<feature type="domain" description="3-deoxy-D-manno-octulosonic-acid transferase N-terminal" evidence="8">
    <location>
        <begin position="47"/>
        <end position="208"/>
    </location>
</feature>
<evidence type="ECO:0000313" key="10">
    <source>
        <dbReference type="Proteomes" id="UP001560573"/>
    </source>
</evidence>